<protein>
    <recommendedName>
        <fullName evidence="1">Ribosomal RNA large subunit methyltransferase J</fullName>
        <ecNumber evidence="1">2.1.1.266</ecNumber>
    </recommendedName>
    <alternativeName>
        <fullName evidence="1">23S rRNA (adenine(2030)-N6)-methyltransferase</fullName>
    </alternativeName>
    <alternativeName>
        <fullName evidence="1">23S rRNA m6A2030 methyltransferase</fullName>
    </alternativeName>
</protein>
<comment type="function">
    <text evidence="1">Specifically methylates the adenine in position 2030 of 23S rRNA.</text>
</comment>
<feature type="binding site" evidence="1">
    <location>
        <position position="159"/>
    </location>
    <ligand>
        <name>S-adenosyl-L-methionine</name>
        <dbReference type="ChEBI" id="CHEBI:59789"/>
    </ligand>
</feature>
<feature type="binding site" evidence="1">
    <location>
        <position position="19"/>
    </location>
    <ligand>
        <name>S-adenosyl-L-methionine</name>
        <dbReference type="ChEBI" id="CHEBI:59789"/>
    </ligand>
</feature>
<reference evidence="2" key="1">
    <citation type="journal article" date="2014" name="Int. J. Syst. Evol. Microbiol.">
        <title>Complete genome sequence of Corynebacterium casei LMG S-19264T (=DSM 44701T), isolated from a smear-ripened cheese.</title>
        <authorList>
            <consortium name="US DOE Joint Genome Institute (JGI-PGF)"/>
            <person name="Walter F."/>
            <person name="Albersmeier A."/>
            <person name="Kalinowski J."/>
            <person name="Ruckert C."/>
        </authorList>
    </citation>
    <scope>NUCLEOTIDE SEQUENCE</scope>
    <source>
        <strain evidence="2">KCTC 42731</strain>
    </source>
</reference>
<dbReference type="HAMAP" id="MF_00934">
    <property type="entry name" value="23SrRNA_methyltr_J"/>
    <property type="match status" value="1"/>
</dbReference>
<accession>A0A919ELG2</accession>
<dbReference type="InterPro" id="IPR007473">
    <property type="entry name" value="RlmJ"/>
</dbReference>
<dbReference type="SUPFAM" id="SSF53335">
    <property type="entry name" value="S-adenosyl-L-methionine-dependent methyltransferases"/>
    <property type="match status" value="1"/>
</dbReference>
<keyword evidence="3" id="KW-1185">Reference proteome</keyword>
<name>A0A919ELG2_9GAMM</name>
<keyword evidence="1 2" id="KW-0489">Methyltransferase</keyword>
<dbReference type="Proteomes" id="UP000623842">
    <property type="component" value="Unassembled WGS sequence"/>
</dbReference>
<dbReference type="AlphaFoldDB" id="A0A919ELG2"/>
<evidence type="ECO:0000256" key="1">
    <source>
        <dbReference type="HAMAP-Rule" id="MF_00934"/>
    </source>
</evidence>
<dbReference type="Gene3D" id="3.40.50.150">
    <property type="entry name" value="Vaccinia Virus protein VP39"/>
    <property type="match status" value="1"/>
</dbReference>
<keyword evidence="1" id="KW-0694">RNA-binding</keyword>
<evidence type="ECO:0000313" key="2">
    <source>
        <dbReference type="EMBL" id="GHF91829.1"/>
    </source>
</evidence>
<dbReference type="PANTHER" id="PTHR37426:SF1">
    <property type="entry name" value="RIBOSOMAL RNA LARGE SUBUNIT METHYLTRANSFERASE J"/>
    <property type="match status" value="1"/>
</dbReference>
<dbReference type="Pfam" id="PF04378">
    <property type="entry name" value="RsmJ"/>
    <property type="match status" value="1"/>
</dbReference>
<evidence type="ECO:0000313" key="3">
    <source>
        <dbReference type="Proteomes" id="UP000623842"/>
    </source>
</evidence>
<keyword evidence="1" id="KW-0698">rRNA processing</keyword>
<dbReference type="GO" id="GO:0036307">
    <property type="term" value="F:23S rRNA (adenine(2030)-N(6))-methyltransferase activity"/>
    <property type="evidence" value="ECO:0007669"/>
    <property type="project" value="UniProtKB-UniRule"/>
</dbReference>
<sequence length="274" mass="31630">MLSYQHHYHAGNHADVIKHWILVECITYFQLKDKPFDYIDTHAGAGLYDLKSKEALKTGESINGILKLEQLSLPGLENLQEVIRPFLAHDQYPGSPLITKQMLRYGDHAWLYEMHPQTIVELKEHCEQRKVCYVKFEDGFKGLTTVLPTQSKRAMVLIDPSYEIKSDYQTVVDVIVKAHKKAPNTTFMLWYPVVKREQIDELEHNFKQSGMKNIQLFEMGVADDEEKGMTASGMIIVNPPWTLAKKYNEIMPAVSKALSEDNVERCRFEQLVEE</sequence>
<comment type="caution">
    <text evidence="2">The sequence shown here is derived from an EMBL/GenBank/DDBJ whole genome shotgun (WGS) entry which is preliminary data.</text>
</comment>
<dbReference type="EC" id="2.1.1.266" evidence="1"/>
<dbReference type="EMBL" id="BNCK01000004">
    <property type="protein sequence ID" value="GHF91829.1"/>
    <property type="molecule type" value="Genomic_DNA"/>
</dbReference>
<reference evidence="2" key="2">
    <citation type="submission" date="2020-09" db="EMBL/GenBank/DDBJ databases">
        <authorList>
            <person name="Sun Q."/>
            <person name="Kim S."/>
        </authorList>
    </citation>
    <scope>NUCLEOTIDE SEQUENCE</scope>
    <source>
        <strain evidence="2">KCTC 42731</strain>
    </source>
</reference>
<feature type="binding site" evidence="1">
    <location>
        <position position="42"/>
    </location>
    <ligand>
        <name>S-adenosyl-L-methionine</name>
        <dbReference type="ChEBI" id="CHEBI:59789"/>
    </ligand>
</feature>
<proteinExistence type="inferred from homology"/>
<feature type="binding site" evidence="1">
    <location>
        <position position="95"/>
    </location>
    <ligand>
        <name>S-adenosyl-L-methionine</name>
        <dbReference type="ChEBI" id="CHEBI:59789"/>
    </ligand>
</feature>
<dbReference type="RefSeq" id="WP_189769870.1">
    <property type="nucleotide sequence ID" value="NZ_BNCK01000004.1"/>
</dbReference>
<feature type="site" description="Interaction with substrate rRNA" evidence="1">
    <location>
        <position position="4"/>
    </location>
</feature>
<dbReference type="PANTHER" id="PTHR37426">
    <property type="entry name" value="RIBOSOMAL RNA LARGE SUBUNIT METHYLTRANSFERASE J"/>
    <property type="match status" value="1"/>
</dbReference>
<feature type="binding site" evidence="1">
    <location>
        <begin position="138"/>
        <end position="139"/>
    </location>
    <ligand>
        <name>S-adenosyl-L-methionine</name>
        <dbReference type="ChEBI" id="CHEBI:59789"/>
    </ligand>
</feature>
<dbReference type="InterPro" id="IPR029063">
    <property type="entry name" value="SAM-dependent_MTases_sf"/>
</dbReference>
<dbReference type="GO" id="GO:0005829">
    <property type="term" value="C:cytosol"/>
    <property type="evidence" value="ECO:0007669"/>
    <property type="project" value="TreeGrafter"/>
</dbReference>
<dbReference type="GO" id="GO:0003723">
    <property type="term" value="F:RNA binding"/>
    <property type="evidence" value="ECO:0007669"/>
    <property type="project" value="UniProtKB-UniRule"/>
</dbReference>
<comment type="similarity">
    <text evidence="1">Belongs to the RlmJ family.</text>
</comment>
<comment type="subunit">
    <text evidence="1">Monomer.</text>
</comment>
<comment type="catalytic activity">
    <reaction evidence="1">
        <text>adenosine(2030) in 23S rRNA + S-adenosyl-L-methionine = N(6)-methyladenosine(2030) in 23S rRNA + S-adenosyl-L-homocysteine + H(+)</text>
        <dbReference type="Rhea" id="RHEA:43736"/>
        <dbReference type="Rhea" id="RHEA-COMP:10668"/>
        <dbReference type="Rhea" id="RHEA-COMP:10669"/>
        <dbReference type="ChEBI" id="CHEBI:15378"/>
        <dbReference type="ChEBI" id="CHEBI:57856"/>
        <dbReference type="ChEBI" id="CHEBI:59789"/>
        <dbReference type="ChEBI" id="CHEBI:74411"/>
        <dbReference type="ChEBI" id="CHEBI:74449"/>
        <dbReference type="EC" id="2.1.1.266"/>
    </reaction>
</comment>
<dbReference type="GO" id="GO:0070475">
    <property type="term" value="P:rRNA base methylation"/>
    <property type="evidence" value="ECO:0007669"/>
    <property type="project" value="UniProtKB-UniRule"/>
</dbReference>
<keyword evidence="1" id="KW-0949">S-adenosyl-L-methionine</keyword>
<keyword evidence="1" id="KW-0808">Transferase</keyword>
<gene>
    <name evidence="2" type="primary">yhiR</name>
    <name evidence="1" type="synonym">rlmJ</name>
    <name evidence="2" type="ORF">GCM10017161_19670</name>
</gene>
<feature type="binding site" evidence="1">
    <location>
        <position position="113"/>
    </location>
    <ligand>
        <name>S-adenosyl-L-methionine</name>
        <dbReference type="ChEBI" id="CHEBI:59789"/>
    </ligand>
</feature>
<feature type="active site" description="Proton acceptor" evidence="1">
    <location>
        <position position="159"/>
    </location>
</feature>
<organism evidence="2 3">
    <name type="scientific">Thalassotalea marina</name>
    <dbReference type="NCBI Taxonomy" id="1673741"/>
    <lineage>
        <taxon>Bacteria</taxon>
        <taxon>Pseudomonadati</taxon>
        <taxon>Pseudomonadota</taxon>
        <taxon>Gammaproteobacteria</taxon>
        <taxon>Alteromonadales</taxon>
        <taxon>Colwelliaceae</taxon>
        <taxon>Thalassotalea</taxon>
    </lineage>
</organism>